<dbReference type="SUPFAM" id="SSF56281">
    <property type="entry name" value="Metallo-hydrolase/oxidoreductase"/>
    <property type="match status" value="1"/>
</dbReference>
<dbReference type="InterPro" id="IPR001279">
    <property type="entry name" value="Metallo-B-lactamas"/>
</dbReference>
<reference evidence="2 3" key="1">
    <citation type="submission" date="2019-12" db="EMBL/GenBank/DDBJ databases">
        <authorList>
            <person name="Yang R."/>
        </authorList>
    </citation>
    <scope>NUCLEOTIDE SEQUENCE [LARGE SCALE GENOMIC DNA]</scope>
    <source>
        <strain evidence="2 3">DONG20-135</strain>
    </source>
</reference>
<reference evidence="2 3" key="2">
    <citation type="submission" date="2020-01" db="EMBL/GenBank/DDBJ databases">
        <title>Clostridiaceae sp. nov. isolated from the gut of human by culturomics.</title>
        <authorList>
            <person name="Chang Y."/>
        </authorList>
    </citation>
    <scope>NUCLEOTIDE SEQUENCE [LARGE SCALE GENOMIC DNA]</scope>
    <source>
        <strain evidence="2 3">DONG20-135</strain>
    </source>
</reference>
<keyword evidence="2" id="KW-0378">Hydrolase</keyword>
<dbReference type="RefSeq" id="WP_160624360.1">
    <property type="nucleotide sequence ID" value="NZ_WUUQ01000001.1"/>
</dbReference>
<keyword evidence="3" id="KW-1185">Reference proteome</keyword>
<dbReference type="Gene3D" id="3.60.15.10">
    <property type="entry name" value="Ribonuclease Z/Hydroxyacylglutathione hydrolase-like"/>
    <property type="match status" value="1"/>
</dbReference>
<protein>
    <submittedName>
        <fullName evidence="2">MBL fold metallo-hydrolase</fullName>
    </submittedName>
</protein>
<evidence type="ECO:0000259" key="1">
    <source>
        <dbReference type="SMART" id="SM00849"/>
    </source>
</evidence>
<accession>A0A6N8U5V0</accession>
<proteinExistence type="predicted"/>
<dbReference type="InterPro" id="IPR036866">
    <property type="entry name" value="RibonucZ/Hydroxyglut_hydro"/>
</dbReference>
<gene>
    <name evidence="2" type="ORF">GSF08_02860</name>
</gene>
<dbReference type="PANTHER" id="PTHR42951:SF4">
    <property type="entry name" value="ACYL-COENZYME A THIOESTERASE MBLAC2"/>
    <property type="match status" value="1"/>
</dbReference>
<feature type="domain" description="Metallo-beta-lactamase" evidence="1">
    <location>
        <begin position="25"/>
        <end position="212"/>
    </location>
</feature>
<comment type="caution">
    <text evidence="2">The sequence shown here is derived from an EMBL/GenBank/DDBJ whole genome shotgun (WGS) entry which is preliminary data.</text>
</comment>
<dbReference type="GO" id="GO:0016787">
    <property type="term" value="F:hydrolase activity"/>
    <property type="evidence" value="ECO:0007669"/>
    <property type="project" value="UniProtKB-KW"/>
</dbReference>
<evidence type="ECO:0000313" key="2">
    <source>
        <dbReference type="EMBL" id="MXQ72885.1"/>
    </source>
</evidence>
<name>A0A6N8U5V0_9FIRM</name>
<dbReference type="InterPro" id="IPR050855">
    <property type="entry name" value="NDM-1-like"/>
</dbReference>
<dbReference type="Proteomes" id="UP000434036">
    <property type="component" value="Unassembled WGS sequence"/>
</dbReference>
<dbReference type="Pfam" id="PF00753">
    <property type="entry name" value="Lactamase_B"/>
    <property type="match status" value="1"/>
</dbReference>
<sequence length="254" mass="28477">MNSWFTVESIDDATFVISEYQHWEQPHAYLVLGEKKAALIDTGLGVGDLSKIVHSLTKLPILVITTHVHWDHIGSHGKFKEIAVHEIEKPFLEDWFPIPKEMVMMGLCGQPCEFPEGFDPDQYQVFHGPITQVLHDGDGINLGGRMLRVIHTPGHSPGHICLYEASKRYIYTGDLIYQGKLDAFYFSTSPQDFAASASRIAALPVTKILPGHNSLNIKPSLIQEIDRAFQELAAKKQLVHGSGIHSFQDFQIHL</sequence>
<dbReference type="SMART" id="SM00849">
    <property type="entry name" value="Lactamase_B"/>
    <property type="match status" value="1"/>
</dbReference>
<dbReference type="PANTHER" id="PTHR42951">
    <property type="entry name" value="METALLO-BETA-LACTAMASE DOMAIN-CONTAINING"/>
    <property type="match status" value="1"/>
</dbReference>
<organism evidence="2 3">
    <name type="scientific">Copranaerobaculum intestinale</name>
    <dbReference type="NCBI Taxonomy" id="2692629"/>
    <lineage>
        <taxon>Bacteria</taxon>
        <taxon>Bacillati</taxon>
        <taxon>Bacillota</taxon>
        <taxon>Erysipelotrichia</taxon>
        <taxon>Erysipelotrichales</taxon>
        <taxon>Erysipelotrichaceae</taxon>
        <taxon>Copranaerobaculum</taxon>
    </lineage>
</organism>
<dbReference type="AlphaFoldDB" id="A0A6N8U5V0"/>
<evidence type="ECO:0000313" key="3">
    <source>
        <dbReference type="Proteomes" id="UP000434036"/>
    </source>
</evidence>
<dbReference type="EMBL" id="WUUQ01000001">
    <property type="protein sequence ID" value="MXQ72885.1"/>
    <property type="molecule type" value="Genomic_DNA"/>
</dbReference>